<protein>
    <recommendedName>
        <fullName evidence="3">Lipoprotein</fullName>
    </recommendedName>
</protein>
<reference evidence="1 2" key="1">
    <citation type="submission" date="2021-03" db="EMBL/GenBank/DDBJ databases">
        <title>Assistant Professor.</title>
        <authorList>
            <person name="Huq M.A."/>
        </authorList>
    </citation>
    <scope>NUCLEOTIDE SEQUENCE [LARGE SCALE GENOMIC DNA]</scope>
    <source>
        <strain evidence="1 2">MAH-29</strain>
    </source>
</reference>
<proteinExistence type="predicted"/>
<organism evidence="1 2">
    <name type="scientific">Niastella soli</name>
    <dbReference type="NCBI Taxonomy" id="2821487"/>
    <lineage>
        <taxon>Bacteria</taxon>
        <taxon>Pseudomonadati</taxon>
        <taxon>Bacteroidota</taxon>
        <taxon>Chitinophagia</taxon>
        <taxon>Chitinophagales</taxon>
        <taxon>Chitinophagaceae</taxon>
        <taxon>Niastella</taxon>
    </lineage>
</organism>
<gene>
    <name evidence="1" type="ORF">J7I42_18360</name>
</gene>
<comment type="caution">
    <text evidence="1">The sequence shown here is derived from an EMBL/GenBank/DDBJ whole genome shotgun (WGS) entry which is preliminary data.</text>
</comment>
<dbReference type="Proteomes" id="UP000677244">
    <property type="component" value="Unassembled WGS sequence"/>
</dbReference>
<evidence type="ECO:0000313" key="2">
    <source>
        <dbReference type="Proteomes" id="UP000677244"/>
    </source>
</evidence>
<sequence>MKPILRCLLISIVICSCKTKTSESNVINDVISYNASVLNKKISDCFIMDDNASCGNKTEAYIIECTGSENWFKWDRSNNIDGKTIITIYTIPNNFDNYHCNPELNYKKQFKAHKKTSQGWIPENYTDK</sequence>
<dbReference type="RefSeq" id="WP_209140302.1">
    <property type="nucleotide sequence ID" value="NZ_JAGHKO010000004.1"/>
</dbReference>
<keyword evidence="2" id="KW-1185">Reference proteome</keyword>
<accession>A0ABS3YXW3</accession>
<evidence type="ECO:0008006" key="3">
    <source>
        <dbReference type="Google" id="ProtNLM"/>
    </source>
</evidence>
<dbReference type="PROSITE" id="PS51257">
    <property type="entry name" value="PROKAR_LIPOPROTEIN"/>
    <property type="match status" value="1"/>
</dbReference>
<name>A0ABS3YXW3_9BACT</name>
<evidence type="ECO:0000313" key="1">
    <source>
        <dbReference type="EMBL" id="MBO9202255.1"/>
    </source>
</evidence>
<dbReference type="EMBL" id="JAGHKO010000004">
    <property type="protein sequence ID" value="MBO9202255.1"/>
    <property type="molecule type" value="Genomic_DNA"/>
</dbReference>